<accession>A0A9Q0GUR3</accession>
<dbReference type="InterPro" id="IPR044260">
    <property type="entry name" value="SKIP8-like"/>
</dbReference>
<dbReference type="AlphaFoldDB" id="A0A9Q0GUR3"/>
<dbReference type="Proteomes" id="UP001141806">
    <property type="component" value="Unassembled WGS sequence"/>
</dbReference>
<keyword evidence="3" id="KW-1185">Reference proteome</keyword>
<dbReference type="PANTHER" id="PTHR47124:SF1">
    <property type="entry name" value="F-BOX PROTEIN SKIP8"/>
    <property type="match status" value="1"/>
</dbReference>
<keyword evidence="1" id="KW-1133">Transmembrane helix</keyword>
<dbReference type="PANTHER" id="PTHR47124">
    <property type="entry name" value="F-BOX PROTEIN SKIP8"/>
    <property type="match status" value="1"/>
</dbReference>
<name>A0A9Q0GUR3_9MAGN</name>
<comment type="caution">
    <text evidence="2">The sequence shown here is derived from an EMBL/GenBank/DDBJ whole genome shotgun (WGS) entry which is preliminary data.</text>
</comment>
<gene>
    <name evidence="2" type="ORF">NE237_029164</name>
</gene>
<keyword evidence="1" id="KW-0812">Transmembrane</keyword>
<reference evidence="2" key="1">
    <citation type="journal article" date="2023" name="Plant J.">
        <title>The genome of the king protea, Protea cynaroides.</title>
        <authorList>
            <person name="Chang J."/>
            <person name="Duong T.A."/>
            <person name="Schoeman C."/>
            <person name="Ma X."/>
            <person name="Roodt D."/>
            <person name="Barker N."/>
            <person name="Li Z."/>
            <person name="Van de Peer Y."/>
            <person name="Mizrachi E."/>
        </authorList>
    </citation>
    <scope>NUCLEOTIDE SEQUENCE</scope>
    <source>
        <tissue evidence="2">Young leaves</tissue>
    </source>
</reference>
<proteinExistence type="predicted"/>
<evidence type="ECO:0000313" key="2">
    <source>
        <dbReference type="EMBL" id="KAJ4952332.1"/>
    </source>
</evidence>
<sequence length="141" mass="15431">MDVVFLFSGGFPYVWFFIAAAITSFCCLCALWAVRLSPLSILWRVKRKNFCWGSRTESSLKKAACGCSCSCGVSVEGSDFIPAPYANGSARDMHERAPVVAKRAEGAERQSGASLMELLVPEIPTHVLSYLDIIRASAVFR</sequence>
<feature type="transmembrane region" description="Helical" evidence="1">
    <location>
        <begin position="12"/>
        <end position="34"/>
    </location>
</feature>
<evidence type="ECO:0000256" key="1">
    <source>
        <dbReference type="SAM" id="Phobius"/>
    </source>
</evidence>
<evidence type="ECO:0000313" key="3">
    <source>
        <dbReference type="Proteomes" id="UP001141806"/>
    </source>
</evidence>
<keyword evidence="1" id="KW-0472">Membrane</keyword>
<dbReference type="EMBL" id="JAMYWD010000012">
    <property type="protein sequence ID" value="KAJ4952332.1"/>
    <property type="molecule type" value="Genomic_DNA"/>
</dbReference>
<organism evidence="2 3">
    <name type="scientific">Protea cynaroides</name>
    <dbReference type="NCBI Taxonomy" id="273540"/>
    <lineage>
        <taxon>Eukaryota</taxon>
        <taxon>Viridiplantae</taxon>
        <taxon>Streptophyta</taxon>
        <taxon>Embryophyta</taxon>
        <taxon>Tracheophyta</taxon>
        <taxon>Spermatophyta</taxon>
        <taxon>Magnoliopsida</taxon>
        <taxon>Proteales</taxon>
        <taxon>Proteaceae</taxon>
        <taxon>Protea</taxon>
    </lineage>
</organism>
<protein>
    <submittedName>
        <fullName evidence="2">Uncharacterized protein</fullName>
    </submittedName>
</protein>